<reference evidence="2" key="3">
    <citation type="submission" date="2011-03" db="EMBL/GenBank/DDBJ databases">
        <title>Annotation of Magnaporthe poae ATCC 64411.</title>
        <authorList>
            <person name="Ma L.-J."/>
            <person name="Dead R."/>
            <person name="Young S.K."/>
            <person name="Zeng Q."/>
            <person name="Gargeya S."/>
            <person name="Fitzgerald M."/>
            <person name="Haas B."/>
            <person name="Abouelleil A."/>
            <person name="Alvarado L."/>
            <person name="Arachchi H.M."/>
            <person name="Berlin A."/>
            <person name="Brown A."/>
            <person name="Chapman S.B."/>
            <person name="Chen Z."/>
            <person name="Dunbar C."/>
            <person name="Freedman E."/>
            <person name="Gearin G."/>
            <person name="Gellesch M."/>
            <person name="Goldberg J."/>
            <person name="Griggs A."/>
            <person name="Gujja S."/>
            <person name="Heiman D."/>
            <person name="Howarth C."/>
            <person name="Larson L."/>
            <person name="Lui A."/>
            <person name="MacDonald P.J.P."/>
            <person name="Mehta T."/>
            <person name="Montmayeur A."/>
            <person name="Murphy C."/>
            <person name="Neiman D."/>
            <person name="Pearson M."/>
            <person name="Priest M."/>
            <person name="Roberts A."/>
            <person name="Saif S."/>
            <person name="Shea T."/>
            <person name="Shenoy N."/>
            <person name="Sisk P."/>
            <person name="Stolte C."/>
            <person name="Sykes S."/>
            <person name="Yandava C."/>
            <person name="Wortman J."/>
            <person name="Nusbaum C."/>
            <person name="Birren B."/>
        </authorList>
    </citation>
    <scope>NUCLEOTIDE SEQUENCE</scope>
    <source>
        <strain evidence="2">ATCC 64411</strain>
    </source>
</reference>
<feature type="region of interest" description="Disordered" evidence="1">
    <location>
        <begin position="1"/>
        <end position="58"/>
    </location>
</feature>
<dbReference type="VEuPathDB" id="FungiDB:MAPG_03545"/>
<reference evidence="4" key="1">
    <citation type="submission" date="2010-05" db="EMBL/GenBank/DDBJ databases">
        <title>The genome sequence of Magnaporthe poae strain ATCC 64411.</title>
        <authorList>
            <person name="Ma L.-J."/>
            <person name="Dead R."/>
            <person name="Young S."/>
            <person name="Zeng Q."/>
            <person name="Koehrsen M."/>
            <person name="Alvarado L."/>
            <person name="Berlin A."/>
            <person name="Chapman S.B."/>
            <person name="Chen Z."/>
            <person name="Freedman E."/>
            <person name="Gellesch M."/>
            <person name="Goldberg J."/>
            <person name="Griggs A."/>
            <person name="Gujja S."/>
            <person name="Heilman E.R."/>
            <person name="Heiman D."/>
            <person name="Hepburn T."/>
            <person name="Howarth C."/>
            <person name="Jen D."/>
            <person name="Larson L."/>
            <person name="Mehta T."/>
            <person name="Neiman D."/>
            <person name="Pearson M."/>
            <person name="Roberts A."/>
            <person name="Saif S."/>
            <person name="Shea T."/>
            <person name="Shenoy N."/>
            <person name="Sisk P."/>
            <person name="Stolte C."/>
            <person name="Sykes S."/>
            <person name="Walk T."/>
            <person name="White J."/>
            <person name="Yandava C."/>
            <person name="Haas B."/>
            <person name="Nusbaum C."/>
            <person name="Birren B."/>
        </authorList>
    </citation>
    <scope>NUCLEOTIDE SEQUENCE [LARGE SCALE GENOMIC DNA]</scope>
    <source>
        <strain evidence="4">ATCC 64411 / 73-15</strain>
    </source>
</reference>
<evidence type="ECO:0000313" key="4">
    <source>
        <dbReference type="Proteomes" id="UP000011715"/>
    </source>
</evidence>
<feature type="region of interest" description="Disordered" evidence="1">
    <location>
        <begin position="77"/>
        <end position="99"/>
    </location>
</feature>
<dbReference type="EnsemblFungi" id="MAPG_03545T0">
    <property type="protein sequence ID" value="MAPG_03545T0"/>
    <property type="gene ID" value="MAPG_03545"/>
</dbReference>
<evidence type="ECO:0000256" key="1">
    <source>
        <dbReference type="SAM" id="MobiDB-lite"/>
    </source>
</evidence>
<dbReference type="Proteomes" id="UP000011715">
    <property type="component" value="Unassembled WGS sequence"/>
</dbReference>
<evidence type="ECO:0000313" key="2">
    <source>
        <dbReference type="EMBL" id="KLU84504.1"/>
    </source>
</evidence>
<protein>
    <submittedName>
        <fullName evidence="2 3">Uncharacterized protein</fullName>
    </submittedName>
</protein>
<dbReference type="EMBL" id="GL876967">
    <property type="protein sequence ID" value="KLU84504.1"/>
    <property type="molecule type" value="Genomic_DNA"/>
</dbReference>
<sequence length="179" mass="18894">MAGSAMESFVAGSPLDESGSDSPGSLRDFVVDGSSCSDRPGSSGVPATPEQSELSLSRTYDRVQAAAYKARQRLKRRRTTVVLSSPEGSDDEDGGMAGHSTCCNYSAAATISVLEDISFRLEAVDDIVRDLRRDVERLRGAIESSGGDRRGAMQVFSQESAVSSETELGVFGLDADGQS</sequence>
<reference evidence="3" key="5">
    <citation type="submission" date="2015-06" db="UniProtKB">
        <authorList>
            <consortium name="EnsemblFungi"/>
        </authorList>
    </citation>
    <scope>IDENTIFICATION</scope>
    <source>
        <strain evidence="3">ATCC 64411</strain>
    </source>
</reference>
<reference evidence="3" key="4">
    <citation type="journal article" date="2015" name="G3 (Bethesda)">
        <title>Genome sequences of three phytopathogenic species of the Magnaporthaceae family of fungi.</title>
        <authorList>
            <person name="Okagaki L.H."/>
            <person name="Nunes C.C."/>
            <person name="Sailsbery J."/>
            <person name="Clay B."/>
            <person name="Brown D."/>
            <person name="John T."/>
            <person name="Oh Y."/>
            <person name="Young N."/>
            <person name="Fitzgerald M."/>
            <person name="Haas B.J."/>
            <person name="Zeng Q."/>
            <person name="Young S."/>
            <person name="Adiconis X."/>
            <person name="Fan L."/>
            <person name="Levin J.Z."/>
            <person name="Mitchell T.K."/>
            <person name="Okubara P.A."/>
            <person name="Farman M.L."/>
            <person name="Kohn L.M."/>
            <person name="Birren B."/>
            <person name="Ma L.-J."/>
            <person name="Dean R.A."/>
        </authorList>
    </citation>
    <scope>NUCLEOTIDE SEQUENCE</scope>
    <source>
        <strain evidence="3">ATCC 64411 / 73-15</strain>
    </source>
</reference>
<accession>A0A0C4DUA8</accession>
<dbReference type="AlphaFoldDB" id="A0A0C4DUA8"/>
<dbReference type="EMBL" id="ADBL01000850">
    <property type="status" value="NOT_ANNOTATED_CDS"/>
    <property type="molecule type" value="Genomic_DNA"/>
</dbReference>
<keyword evidence="4" id="KW-1185">Reference proteome</keyword>
<reference evidence="2" key="2">
    <citation type="submission" date="2010-05" db="EMBL/GenBank/DDBJ databases">
        <title>The Genome Sequence of Magnaporthe poae strain ATCC 64411.</title>
        <authorList>
            <consortium name="The Broad Institute Genome Sequencing Platform"/>
            <consortium name="Broad Institute Genome Sequencing Center for Infectious Disease"/>
            <person name="Ma L.-J."/>
            <person name="Dead R."/>
            <person name="Young S."/>
            <person name="Zeng Q."/>
            <person name="Koehrsen M."/>
            <person name="Alvarado L."/>
            <person name="Berlin A."/>
            <person name="Chapman S.B."/>
            <person name="Chen Z."/>
            <person name="Freedman E."/>
            <person name="Gellesch M."/>
            <person name="Goldberg J."/>
            <person name="Griggs A."/>
            <person name="Gujja S."/>
            <person name="Heilman E.R."/>
            <person name="Heiman D."/>
            <person name="Hepburn T."/>
            <person name="Howarth C."/>
            <person name="Jen D."/>
            <person name="Larson L."/>
            <person name="Mehta T."/>
            <person name="Neiman D."/>
            <person name="Pearson M."/>
            <person name="Roberts A."/>
            <person name="Saif S."/>
            <person name="Shea T."/>
            <person name="Shenoy N."/>
            <person name="Sisk P."/>
            <person name="Stolte C."/>
            <person name="Sykes S."/>
            <person name="Walk T."/>
            <person name="White J."/>
            <person name="Yandava C."/>
            <person name="Haas B."/>
            <person name="Nusbaum C."/>
            <person name="Birren B."/>
        </authorList>
    </citation>
    <scope>NUCLEOTIDE SEQUENCE</scope>
    <source>
        <strain evidence="2">ATCC 64411</strain>
    </source>
</reference>
<proteinExistence type="predicted"/>
<name>A0A0C4DUA8_MAGP6</name>
<feature type="compositionally biased region" description="Polar residues" evidence="1">
    <location>
        <begin position="49"/>
        <end position="58"/>
    </location>
</feature>
<gene>
    <name evidence="2" type="ORF">MAPG_03545</name>
</gene>
<organism evidence="3 4">
    <name type="scientific">Magnaporthiopsis poae (strain ATCC 64411 / 73-15)</name>
    <name type="common">Kentucky bluegrass fungus</name>
    <name type="synonym">Magnaporthe poae</name>
    <dbReference type="NCBI Taxonomy" id="644358"/>
    <lineage>
        <taxon>Eukaryota</taxon>
        <taxon>Fungi</taxon>
        <taxon>Dikarya</taxon>
        <taxon>Ascomycota</taxon>
        <taxon>Pezizomycotina</taxon>
        <taxon>Sordariomycetes</taxon>
        <taxon>Sordariomycetidae</taxon>
        <taxon>Magnaporthales</taxon>
        <taxon>Magnaporthaceae</taxon>
        <taxon>Magnaporthiopsis</taxon>
    </lineage>
</organism>
<evidence type="ECO:0000313" key="3">
    <source>
        <dbReference type="EnsemblFungi" id="MAPG_03545T0"/>
    </source>
</evidence>